<keyword evidence="2" id="KW-0812">Transmembrane</keyword>
<evidence type="ECO:0000313" key="3">
    <source>
        <dbReference type="EMBL" id="TWU27003.1"/>
    </source>
</evidence>
<evidence type="ECO:0008006" key="5">
    <source>
        <dbReference type="Google" id="ProtNLM"/>
    </source>
</evidence>
<dbReference type="OrthoDB" id="291052at2"/>
<reference evidence="3 4" key="1">
    <citation type="submission" date="2019-02" db="EMBL/GenBank/DDBJ databases">
        <title>Deep-cultivation of Planctomycetes and their phenomic and genomic characterization uncovers novel biology.</title>
        <authorList>
            <person name="Wiegand S."/>
            <person name="Jogler M."/>
            <person name="Boedeker C."/>
            <person name="Pinto D."/>
            <person name="Vollmers J."/>
            <person name="Rivas-Marin E."/>
            <person name="Kohn T."/>
            <person name="Peeters S.H."/>
            <person name="Heuer A."/>
            <person name="Rast P."/>
            <person name="Oberbeckmann S."/>
            <person name="Bunk B."/>
            <person name="Jeske O."/>
            <person name="Meyerdierks A."/>
            <person name="Storesund J.E."/>
            <person name="Kallscheuer N."/>
            <person name="Luecker S."/>
            <person name="Lage O.M."/>
            <person name="Pohl T."/>
            <person name="Merkel B.J."/>
            <person name="Hornburger P."/>
            <person name="Mueller R.-W."/>
            <person name="Bruemmer F."/>
            <person name="Labrenz M."/>
            <person name="Spormann A.M."/>
            <person name="Op Den Camp H."/>
            <person name="Overmann J."/>
            <person name="Amann R."/>
            <person name="Jetten M.S.M."/>
            <person name="Mascher T."/>
            <person name="Medema M.H."/>
            <person name="Devos D.P."/>
            <person name="Kaster A.-K."/>
            <person name="Ovreas L."/>
            <person name="Rohde M."/>
            <person name="Galperin M.Y."/>
            <person name="Jogler C."/>
        </authorList>
    </citation>
    <scope>NUCLEOTIDE SEQUENCE [LARGE SCALE GENOMIC DNA]</scope>
    <source>
        <strain evidence="3 4">Pla52o</strain>
    </source>
</reference>
<comment type="caution">
    <text evidence="3">The sequence shown here is derived from an EMBL/GenBank/DDBJ whole genome shotgun (WGS) entry which is preliminary data.</text>
</comment>
<dbReference type="NCBIfam" id="TIGR02532">
    <property type="entry name" value="IV_pilin_GFxxxE"/>
    <property type="match status" value="1"/>
</dbReference>
<protein>
    <recommendedName>
        <fullName evidence="5">Prepilin-type N-terminal cleavage/methylation domain-containing protein</fullName>
    </recommendedName>
</protein>
<proteinExistence type="predicted"/>
<sequence>MSRSLSRSSGRSDAPGRSDVPGHSDAPGRSDAPGHSDAPKKGTGLLKRRGFSLLEILLSIAILGGSLAVLSQLALTGTDAAREARELSMAQMICQTKLSEILLQNVSPQSVPNSSVESSDSGSMVPFFYSVDVQPASLDGLLAVRVTVEASDPDGGPALATYSLTRWMIDPALGLEAAEAAEQAAKDAEASTSQEAG</sequence>
<feature type="compositionally biased region" description="Low complexity" evidence="1">
    <location>
        <begin position="1"/>
        <end position="12"/>
    </location>
</feature>
<evidence type="ECO:0000256" key="1">
    <source>
        <dbReference type="SAM" id="MobiDB-lite"/>
    </source>
</evidence>
<dbReference type="Proteomes" id="UP000316304">
    <property type="component" value="Unassembled WGS sequence"/>
</dbReference>
<dbReference type="AlphaFoldDB" id="A0A5C6CPY0"/>
<evidence type="ECO:0000256" key="2">
    <source>
        <dbReference type="SAM" id="Phobius"/>
    </source>
</evidence>
<keyword evidence="2" id="KW-0472">Membrane</keyword>
<name>A0A5C6CPY0_9BACT</name>
<evidence type="ECO:0000313" key="4">
    <source>
        <dbReference type="Proteomes" id="UP000316304"/>
    </source>
</evidence>
<organism evidence="3 4">
    <name type="scientific">Novipirellula galeiformis</name>
    <dbReference type="NCBI Taxonomy" id="2528004"/>
    <lineage>
        <taxon>Bacteria</taxon>
        <taxon>Pseudomonadati</taxon>
        <taxon>Planctomycetota</taxon>
        <taxon>Planctomycetia</taxon>
        <taxon>Pirellulales</taxon>
        <taxon>Pirellulaceae</taxon>
        <taxon>Novipirellula</taxon>
    </lineage>
</organism>
<dbReference type="EMBL" id="SJPT01000001">
    <property type="protein sequence ID" value="TWU27003.1"/>
    <property type="molecule type" value="Genomic_DNA"/>
</dbReference>
<gene>
    <name evidence="3" type="ORF">Pla52o_08590</name>
</gene>
<keyword evidence="4" id="KW-1185">Reference proteome</keyword>
<dbReference type="InterPro" id="IPR012902">
    <property type="entry name" value="N_methyl_site"/>
</dbReference>
<accession>A0A5C6CPY0</accession>
<feature type="transmembrane region" description="Helical" evidence="2">
    <location>
        <begin position="50"/>
        <end position="75"/>
    </location>
</feature>
<feature type="region of interest" description="Disordered" evidence="1">
    <location>
        <begin position="1"/>
        <end position="42"/>
    </location>
</feature>
<feature type="compositionally biased region" description="Basic and acidic residues" evidence="1">
    <location>
        <begin position="14"/>
        <end position="40"/>
    </location>
</feature>
<keyword evidence="2" id="KW-1133">Transmembrane helix</keyword>